<dbReference type="AlphaFoldDB" id="A0ABD2NEX7"/>
<protein>
    <submittedName>
        <fullName evidence="1">Uncharacterized protein</fullName>
    </submittedName>
</protein>
<evidence type="ECO:0000313" key="1">
    <source>
        <dbReference type="EMBL" id="KAL3276979.1"/>
    </source>
</evidence>
<reference evidence="1 2" key="1">
    <citation type="journal article" date="2021" name="BMC Biol.">
        <title>Horizontally acquired antibacterial genes associated with adaptive radiation of ladybird beetles.</title>
        <authorList>
            <person name="Li H.S."/>
            <person name="Tang X.F."/>
            <person name="Huang Y.H."/>
            <person name="Xu Z.Y."/>
            <person name="Chen M.L."/>
            <person name="Du X.Y."/>
            <person name="Qiu B.Y."/>
            <person name="Chen P.T."/>
            <person name="Zhang W."/>
            <person name="Slipinski A."/>
            <person name="Escalona H.E."/>
            <person name="Waterhouse R.M."/>
            <person name="Zwick A."/>
            <person name="Pang H."/>
        </authorList>
    </citation>
    <scope>NUCLEOTIDE SEQUENCE [LARGE SCALE GENOMIC DNA]</scope>
    <source>
        <strain evidence="1">SYSU2018</strain>
    </source>
</reference>
<dbReference type="EMBL" id="JABFTP020000103">
    <property type="protein sequence ID" value="KAL3276979.1"/>
    <property type="molecule type" value="Genomic_DNA"/>
</dbReference>
<evidence type="ECO:0000313" key="2">
    <source>
        <dbReference type="Proteomes" id="UP001516400"/>
    </source>
</evidence>
<gene>
    <name evidence="1" type="ORF">HHI36_012341</name>
</gene>
<sequence length="119" mass="13753">MQESLKIDNLEFRRSVVISLLQKFGKKSQLPGPPRQSVSVSARSSGQHLIMLGQQRRRTVCNDKTTKRYKSCSIPLQDECFSEYHGFFFIPIALKFTLFFLKVKCNAQWVVNDPVLRTN</sequence>
<dbReference type="Proteomes" id="UP001516400">
    <property type="component" value="Unassembled WGS sequence"/>
</dbReference>
<accession>A0ABD2NEX7</accession>
<comment type="caution">
    <text evidence="1">The sequence shown here is derived from an EMBL/GenBank/DDBJ whole genome shotgun (WGS) entry which is preliminary data.</text>
</comment>
<keyword evidence="2" id="KW-1185">Reference proteome</keyword>
<organism evidence="1 2">
    <name type="scientific">Cryptolaemus montrouzieri</name>
    <dbReference type="NCBI Taxonomy" id="559131"/>
    <lineage>
        <taxon>Eukaryota</taxon>
        <taxon>Metazoa</taxon>
        <taxon>Ecdysozoa</taxon>
        <taxon>Arthropoda</taxon>
        <taxon>Hexapoda</taxon>
        <taxon>Insecta</taxon>
        <taxon>Pterygota</taxon>
        <taxon>Neoptera</taxon>
        <taxon>Endopterygota</taxon>
        <taxon>Coleoptera</taxon>
        <taxon>Polyphaga</taxon>
        <taxon>Cucujiformia</taxon>
        <taxon>Coccinelloidea</taxon>
        <taxon>Coccinellidae</taxon>
        <taxon>Scymninae</taxon>
        <taxon>Scymnini</taxon>
        <taxon>Cryptolaemus</taxon>
    </lineage>
</organism>
<name>A0ABD2NEX7_9CUCU</name>
<proteinExistence type="predicted"/>